<accession>A0ABU8BGM0</accession>
<dbReference type="EMBL" id="JAZHRV010000001">
    <property type="protein sequence ID" value="MEH2557274.1"/>
    <property type="molecule type" value="Genomic_DNA"/>
</dbReference>
<proteinExistence type="predicted"/>
<dbReference type="InterPro" id="IPR029063">
    <property type="entry name" value="SAM-dependent_MTases_sf"/>
</dbReference>
<protein>
    <submittedName>
        <fullName evidence="2">SAM-dependent methyltransferase</fullName>
    </submittedName>
</protein>
<name>A0ABU8BGM0_9BRAD</name>
<comment type="caution">
    <text evidence="2">The sequence shown here is derived from an EMBL/GenBank/DDBJ whole genome shotgun (WGS) entry which is preliminary data.</text>
</comment>
<dbReference type="GO" id="GO:0032259">
    <property type="term" value="P:methylation"/>
    <property type="evidence" value="ECO:0007669"/>
    <property type="project" value="UniProtKB-KW"/>
</dbReference>
<feature type="domain" description="Methyltransferase type 11" evidence="1">
    <location>
        <begin position="79"/>
        <end position="122"/>
    </location>
</feature>
<gene>
    <name evidence="2" type="ORF">V1286_004803</name>
</gene>
<keyword evidence="2" id="KW-0808">Transferase</keyword>
<evidence type="ECO:0000313" key="3">
    <source>
        <dbReference type="Proteomes" id="UP001364224"/>
    </source>
</evidence>
<dbReference type="Proteomes" id="UP001364224">
    <property type="component" value="Unassembled WGS sequence"/>
</dbReference>
<dbReference type="Pfam" id="PF08241">
    <property type="entry name" value="Methyltransf_11"/>
    <property type="match status" value="1"/>
</dbReference>
<organism evidence="2 3">
    <name type="scientific">Bradyrhizobium algeriense</name>
    <dbReference type="NCBI Taxonomy" id="634784"/>
    <lineage>
        <taxon>Bacteria</taxon>
        <taxon>Pseudomonadati</taxon>
        <taxon>Pseudomonadota</taxon>
        <taxon>Alphaproteobacteria</taxon>
        <taxon>Hyphomicrobiales</taxon>
        <taxon>Nitrobacteraceae</taxon>
        <taxon>Bradyrhizobium</taxon>
    </lineage>
</organism>
<dbReference type="GO" id="GO:0008168">
    <property type="term" value="F:methyltransferase activity"/>
    <property type="evidence" value="ECO:0007669"/>
    <property type="project" value="UniProtKB-KW"/>
</dbReference>
<dbReference type="InterPro" id="IPR013216">
    <property type="entry name" value="Methyltransf_11"/>
</dbReference>
<dbReference type="Gene3D" id="3.40.50.150">
    <property type="entry name" value="Vaccinia Virus protein VP39"/>
    <property type="match status" value="1"/>
</dbReference>
<reference evidence="2 3" key="1">
    <citation type="submission" date="2024-02" db="EMBL/GenBank/DDBJ databases">
        <title>Adaptive strategies in a cosmopolitan and abundant soil bacterium.</title>
        <authorList>
            <person name="Carini P."/>
        </authorList>
    </citation>
    <scope>NUCLEOTIDE SEQUENCE [LARGE SCALE GENOMIC DNA]</scope>
    <source>
        <strain evidence="2 3">AZCC 1608</strain>
    </source>
</reference>
<keyword evidence="3" id="KW-1185">Reference proteome</keyword>
<evidence type="ECO:0000259" key="1">
    <source>
        <dbReference type="Pfam" id="PF08241"/>
    </source>
</evidence>
<dbReference type="RefSeq" id="WP_334483256.1">
    <property type="nucleotide sequence ID" value="NZ_JAZHRV010000001.1"/>
</dbReference>
<sequence>MEKSAFYRAARWAYQPVKQAKSLAVNFNAWTARKAIIERYLKREGFTGLQIGSGSHKRDGWLNSDLPGSGAEIGIDITERLPFQDSSLHSIYGCEVIEHIPKHAVLPFFKEAFRVLRPRGVFRLTTPDLEEICRIILGISNECTIEQISTIWLEDKRLTRDIWANAMFRSWGHQYVWDFESLREIALSAGFSALERKPPQVTGSSFLELKNLETRYGMPPPPFVWATSIIAEAVKP</sequence>
<keyword evidence="2" id="KW-0489">Methyltransferase</keyword>
<evidence type="ECO:0000313" key="2">
    <source>
        <dbReference type="EMBL" id="MEH2557274.1"/>
    </source>
</evidence>
<dbReference type="SUPFAM" id="SSF53335">
    <property type="entry name" value="S-adenosyl-L-methionine-dependent methyltransferases"/>
    <property type="match status" value="1"/>
</dbReference>